<dbReference type="PANTHER" id="PTHR32226">
    <property type="entry name" value="TELO2-INTERACTING PROTEIN 2"/>
    <property type="match status" value="1"/>
</dbReference>
<dbReference type="PANTHER" id="PTHR32226:SF2">
    <property type="entry name" value="TELO2-INTERACTING PROTEIN 2"/>
    <property type="match status" value="1"/>
</dbReference>
<dbReference type="OrthoDB" id="6417021at2759"/>
<dbReference type="SUPFAM" id="SSF48371">
    <property type="entry name" value="ARM repeat"/>
    <property type="match status" value="1"/>
</dbReference>
<proteinExistence type="inferred from homology"/>
<organism evidence="2 3">
    <name type="scientific">Neocallimastix californiae</name>
    <dbReference type="NCBI Taxonomy" id="1754190"/>
    <lineage>
        <taxon>Eukaryota</taxon>
        <taxon>Fungi</taxon>
        <taxon>Fungi incertae sedis</taxon>
        <taxon>Chytridiomycota</taxon>
        <taxon>Chytridiomycota incertae sedis</taxon>
        <taxon>Neocallimastigomycetes</taxon>
        <taxon>Neocallimastigales</taxon>
        <taxon>Neocallimastigaceae</taxon>
        <taxon>Neocallimastix</taxon>
    </lineage>
</organism>
<protein>
    <recommendedName>
        <fullName evidence="4">ARM repeat-containing protein</fullName>
    </recommendedName>
</protein>
<reference evidence="2 3" key="1">
    <citation type="submission" date="2016-08" db="EMBL/GenBank/DDBJ databases">
        <title>A Parts List for Fungal Cellulosomes Revealed by Comparative Genomics.</title>
        <authorList>
            <consortium name="DOE Joint Genome Institute"/>
            <person name="Haitjema C.H."/>
            <person name="Gilmore S.P."/>
            <person name="Henske J.K."/>
            <person name="Solomon K.V."/>
            <person name="De Groot R."/>
            <person name="Kuo A."/>
            <person name="Mondo S.J."/>
            <person name="Salamov A.A."/>
            <person name="Labutti K."/>
            <person name="Zhao Z."/>
            <person name="Chiniquy J."/>
            <person name="Barry K."/>
            <person name="Brewer H.M."/>
            <person name="Purvine S.O."/>
            <person name="Wright A.T."/>
            <person name="Boxma B."/>
            <person name="Van Alen T."/>
            <person name="Hackstein J.H."/>
            <person name="Baker S.E."/>
            <person name="Grigoriev I.V."/>
            <person name="O'Malley M.A."/>
        </authorList>
    </citation>
    <scope>NUCLEOTIDE SEQUENCE [LARGE SCALE GENOMIC DNA]</scope>
    <source>
        <strain evidence="2 3">G1</strain>
    </source>
</reference>
<dbReference type="Proteomes" id="UP000193920">
    <property type="component" value="Unassembled WGS sequence"/>
</dbReference>
<dbReference type="InterPro" id="IPR018870">
    <property type="entry name" value="Tti2"/>
</dbReference>
<dbReference type="GO" id="GO:0005634">
    <property type="term" value="C:nucleus"/>
    <property type="evidence" value="ECO:0007669"/>
    <property type="project" value="TreeGrafter"/>
</dbReference>
<name>A0A1Y2F382_9FUNG</name>
<dbReference type="AlphaFoldDB" id="A0A1Y2F382"/>
<sequence>MLSLNRIDAINSYEIDSIFFLNSFYQNKSDNFISTVEKIKIEEINSEKIKNVSNDDIINTLCKRLEPSSFFNREFNDVEDKTYFKKVDEFKILAKSLFEILYIIIIQQEISINNYPEILYCCSMFLGDEINNKWSTNEIRIISKDIIKTVNEKLNKNENSEEFNEKLLINKYYEHILLNKIKPLFNQPYRGSKTKKDFKNNIYDVQLWKTDHPASIYAFNWLTYHIETDQINKYFSNNVPIILTLIDDYQIPYKLLGVRLTNYCIINHTDPVQFRSTGLANVFLEALRLCLSFHSDSELMDESLPCIINLIKLMVNYNDPQNSPEFFSLVESIITEDIVKGLSLSIGKSTTAIYLKHVPLIVESIGIVSIRYLQIFVGPCCEILSFNYGDYKNQVYASKALLSLINVCIPRINKYIGTIMESTAECWRQLKKRENIRKDIDSKEQELKNNLEKNLKDIYKVLMQTKIKSVENNIALLQLIDPTIYQDLLEI</sequence>
<dbReference type="InterPro" id="IPR016024">
    <property type="entry name" value="ARM-type_fold"/>
</dbReference>
<comment type="similarity">
    <text evidence="1">Belongs to the TTI2 family.</text>
</comment>
<evidence type="ECO:0000313" key="3">
    <source>
        <dbReference type="Proteomes" id="UP000193920"/>
    </source>
</evidence>
<gene>
    <name evidence="2" type="ORF">LY90DRAFT_78833</name>
</gene>
<dbReference type="GO" id="GO:0005829">
    <property type="term" value="C:cytosol"/>
    <property type="evidence" value="ECO:0007669"/>
    <property type="project" value="TreeGrafter"/>
</dbReference>
<accession>A0A1Y2F382</accession>
<dbReference type="STRING" id="1754190.A0A1Y2F382"/>
<dbReference type="EMBL" id="MCOG01000017">
    <property type="protein sequence ID" value="ORY78341.1"/>
    <property type="molecule type" value="Genomic_DNA"/>
</dbReference>
<dbReference type="Pfam" id="PF10521">
    <property type="entry name" value="Tti2"/>
    <property type="match status" value="1"/>
</dbReference>
<evidence type="ECO:0000256" key="1">
    <source>
        <dbReference type="ARBA" id="ARBA00034736"/>
    </source>
</evidence>
<evidence type="ECO:0008006" key="4">
    <source>
        <dbReference type="Google" id="ProtNLM"/>
    </source>
</evidence>
<comment type="caution">
    <text evidence="2">The sequence shown here is derived from an EMBL/GenBank/DDBJ whole genome shotgun (WGS) entry which is preliminary data.</text>
</comment>
<keyword evidence="3" id="KW-1185">Reference proteome</keyword>
<dbReference type="GO" id="GO:0110078">
    <property type="term" value="C:TTT Hsp90 cochaperone complex"/>
    <property type="evidence" value="ECO:0007669"/>
    <property type="project" value="InterPro"/>
</dbReference>
<evidence type="ECO:0000313" key="2">
    <source>
        <dbReference type="EMBL" id="ORY78341.1"/>
    </source>
</evidence>